<evidence type="ECO:0000313" key="3">
    <source>
        <dbReference type="Proteomes" id="UP001140949"/>
    </source>
</evidence>
<evidence type="ECO:0000313" key="2">
    <source>
        <dbReference type="EMBL" id="KAJ6814390.1"/>
    </source>
</evidence>
<accession>A0AAX6FD41</accession>
<dbReference type="Proteomes" id="UP001140949">
    <property type="component" value="Unassembled WGS sequence"/>
</dbReference>
<name>A0AAX6FD41_IRIPA</name>
<evidence type="ECO:0000256" key="1">
    <source>
        <dbReference type="SAM" id="MobiDB-lite"/>
    </source>
</evidence>
<feature type="region of interest" description="Disordered" evidence="1">
    <location>
        <begin position="28"/>
        <end position="98"/>
    </location>
</feature>
<reference evidence="2" key="2">
    <citation type="submission" date="2023-04" db="EMBL/GenBank/DDBJ databases">
        <authorList>
            <person name="Bruccoleri R.E."/>
            <person name="Oakeley E.J."/>
            <person name="Faust A.-M."/>
            <person name="Dessus-Babus S."/>
            <person name="Altorfer M."/>
            <person name="Burckhardt D."/>
            <person name="Oertli M."/>
            <person name="Naumann U."/>
            <person name="Petersen F."/>
            <person name="Wong J."/>
        </authorList>
    </citation>
    <scope>NUCLEOTIDE SEQUENCE</scope>
    <source>
        <strain evidence="2">GSM-AAB239-AS_SAM_17_03QT</strain>
        <tissue evidence="2">Leaf</tissue>
    </source>
</reference>
<protein>
    <submittedName>
        <fullName evidence="2">Uncharacterized protein</fullName>
    </submittedName>
</protein>
<keyword evidence="3" id="KW-1185">Reference proteome</keyword>
<sequence length="125" mass="14267">MVHLVGEDVRWRRWLAASMTWLWRRAPMARSSTAAGQRGGGSVWLPESRRCSRGATQEPEDGAVFKKKARQSRRCDDGESPRRRRLVASGKARSGSARREKIVERERVDCDLSCHVKTVLETIYL</sequence>
<proteinExistence type="predicted"/>
<gene>
    <name evidence="2" type="ORF">M6B38_139865</name>
</gene>
<comment type="caution">
    <text evidence="2">The sequence shown here is derived from an EMBL/GenBank/DDBJ whole genome shotgun (WGS) entry which is preliminary data.</text>
</comment>
<dbReference type="EMBL" id="JANAVB010029815">
    <property type="protein sequence ID" value="KAJ6814390.1"/>
    <property type="molecule type" value="Genomic_DNA"/>
</dbReference>
<dbReference type="AlphaFoldDB" id="A0AAX6FD41"/>
<organism evidence="2 3">
    <name type="scientific">Iris pallida</name>
    <name type="common">Sweet iris</name>
    <dbReference type="NCBI Taxonomy" id="29817"/>
    <lineage>
        <taxon>Eukaryota</taxon>
        <taxon>Viridiplantae</taxon>
        <taxon>Streptophyta</taxon>
        <taxon>Embryophyta</taxon>
        <taxon>Tracheophyta</taxon>
        <taxon>Spermatophyta</taxon>
        <taxon>Magnoliopsida</taxon>
        <taxon>Liliopsida</taxon>
        <taxon>Asparagales</taxon>
        <taxon>Iridaceae</taxon>
        <taxon>Iridoideae</taxon>
        <taxon>Irideae</taxon>
        <taxon>Iris</taxon>
    </lineage>
</organism>
<reference evidence="2" key="1">
    <citation type="journal article" date="2023" name="GigaByte">
        <title>Genome assembly of the bearded iris, Iris pallida Lam.</title>
        <authorList>
            <person name="Bruccoleri R.E."/>
            <person name="Oakeley E.J."/>
            <person name="Faust A.M.E."/>
            <person name="Altorfer M."/>
            <person name="Dessus-Babus S."/>
            <person name="Burckhardt D."/>
            <person name="Oertli M."/>
            <person name="Naumann U."/>
            <person name="Petersen F."/>
            <person name="Wong J."/>
        </authorList>
    </citation>
    <scope>NUCLEOTIDE SEQUENCE</scope>
    <source>
        <strain evidence="2">GSM-AAB239-AS_SAM_17_03QT</strain>
    </source>
</reference>